<dbReference type="GO" id="GO:0019877">
    <property type="term" value="P:diaminopimelate biosynthetic process"/>
    <property type="evidence" value="ECO:0007669"/>
    <property type="project" value="UniProtKB-ARBA"/>
</dbReference>
<dbReference type="EMBL" id="CP001631">
    <property type="protein sequence ID" value="ACU54895.1"/>
    <property type="molecule type" value="Genomic_DNA"/>
</dbReference>
<feature type="binding site" evidence="2">
    <location>
        <position position="141"/>
    </location>
    <ligand>
        <name>Mn(2+)</name>
        <dbReference type="ChEBI" id="CHEBI:29035"/>
        <label>2</label>
    </ligand>
</feature>
<feature type="binding site" evidence="2">
    <location>
        <position position="167"/>
    </location>
    <ligand>
        <name>Mn(2+)</name>
        <dbReference type="ChEBI" id="CHEBI:29035"/>
        <label>2</label>
    </ligand>
</feature>
<keyword evidence="2" id="KW-0464">Manganese</keyword>
<dbReference type="STRING" id="525909.Afer_1992"/>
<dbReference type="GO" id="GO:0046872">
    <property type="term" value="F:metal ion binding"/>
    <property type="evidence" value="ECO:0007669"/>
    <property type="project" value="UniProtKB-KW"/>
</dbReference>
<evidence type="ECO:0000256" key="2">
    <source>
        <dbReference type="PIRSR" id="PIRSR005962-1"/>
    </source>
</evidence>
<evidence type="ECO:0000313" key="4">
    <source>
        <dbReference type="EMBL" id="ACU54895.1"/>
    </source>
</evidence>
<name>C7M2A6_ACIFD</name>
<dbReference type="eggNOG" id="COG1473">
    <property type="taxonomic scope" value="Bacteria"/>
</dbReference>
<dbReference type="Gene3D" id="3.30.70.360">
    <property type="match status" value="1"/>
</dbReference>
<dbReference type="InterPro" id="IPR036264">
    <property type="entry name" value="Bact_exopeptidase_dim_dom"/>
</dbReference>
<dbReference type="RefSeq" id="WP_015799371.1">
    <property type="nucleotide sequence ID" value="NC_013124.1"/>
</dbReference>
<dbReference type="Pfam" id="PF01546">
    <property type="entry name" value="Peptidase_M20"/>
    <property type="match status" value="1"/>
</dbReference>
<dbReference type="Gene3D" id="3.40.630.10">
    <property type="entry name" value="Zn peptidases"/>
    <property type="match status" value="1"/>
</dbReference>
<dbReference type="Proteomes" id="UP000000771">
    <property type="component" value="Chromosome"/>
</dbReference>
<organism evidence="4 5">
    <name type="scientific">Acidimicrobium ferrooxidans (strain DSM 10331 / JCM 15462 / NBRC 103882 / ICP)</name>
    <dbReference type="NCBI Taxonomy" id="525909"/>
    <lineage>
        <taxon>Bacteria</taxon>
        <taxon>Bacillati</taxon>
        <taxon>Actinomycetota</taxon>
        <taxon>Acidimicrobiia</taxon>
        <taxon>Acidimicrobiales</taxon>
        <taxon>Acidimicrobiaceae</taxon>
        <taxon>Acidimicrobium</taxon>
    </lineage>
</organism>
<dbReference type="OrthoDB" id="9777385at2"/>
<feature type="binding site" evidence="2">
    <location>
        <position position="368"/>
    </location>
    <ligand>
        <name>Mn(2+)</name>
        <dbReference type="ChEBI" id="CHEBI:29035"/>
        <label>2</label>
    </ligand>
</feature>
<dbReference type="PIRSF" id="PIRSF005962">
    <property type="entry name" value="Pept_M20D_amidohydro"/>
    <property type="match status" value="1"/>
</dbReference>
<dbReference type="NCBIfam" id="TIGR01891">
    <property type="entry name" value="amidohydrolases"/>
    <property type="match status" value="1"/>
</dbReference>
<dbReference type="KEGG" id="afo:Afer_1992"/>
<dbReference type="CDD" id="cd03886">
    <property type="entry name" value="M20_Acy1"/>
    <property type="match status" value="1"/>
</dbReference>
<gene>
    <name evidence="4" type="ordered locus">Afer_1992</name>
</gene>
<dbReference type="HOGENOM" id="CLU_023257_0_1_11"/>
<evidence type="ECO:0000313" key="5">
    <source>
        <dbReference type="Proteomes" id="UP000000771"/>
    </source>
</evidence>
<dbReference type="PANTHER" id="PTHR11014">
    <property type="entry name" value="PEPTIDASE M20 FAMILY MEMBER"/>
    <property type="match status" value="1"/>
</dbReference>
<evidence type="ECO:0000259" key="3">
    <source>
        <dbReference type="Pfam" id="PF07687"/>
    </source>
</evidence>
<dbReference type="FunFam" id="3.30.70.360:FF:000001">
    <property type="entry name" value="N-acetyldiaminopimelate deacetylase"/>
    <property type="match status" value="1"/>
</dbReference>
<dbReference type="InterPro" id="IPR017439">
    <property type="entry name" value="Amidohydrolase"/>
</dbReference>
<protein>
    <submittedName>
        <fullName evidence="4">Amidohydrolase</fullName>
        <ecNumber evidence="4">3.5.1.32</ecNumber>
    </submittedName>
</protein>
<reference evidence="4 5" key="1">
    <citation type="journal article" date="2009" name="Stand. Genomic Sci.">
        <title>Complete genome sequence of Acidimicrobium ferrooxidans type strain (ICP).</title>
        <authorList>
            <person name="Clum A."/>
            <person name="Nolan M."/>
            <person name="Lang E."/>
            <person name="Glavina Del Rio T."/>
            <person name="Tice H."/>
            <person name="Copeland A."/>
            <person name="Cheng J.F."/>
            <person name="Lucas S."/>
            <person name="Chen F."/>
            <person name="Bruce D."/>
            <person name="Goodwin L."/>
            <person name="Pitluck S."/>
            <person name="Ivanova N."/>
            <person name="Mavrommatis K."/>
            <person name="Mikhailova N."/>
            <person name="Pati A."/>
            <person name="Chen A."/>
            <person name="Palaniappan K."/>
            <person name="Goker M."/>
            <person name="Spring S."/>
            <person name="Land M."/>
            <person name="Hauser L."/>
            <person name="Chang Y.J."/>
            <person name="Jeffries C.C."/>
            <person name="Chain P."/>
            <person name="Bristow J."/>
            <person name="Eisen J.A."/>
            <person name="Markowitz V."/>
            <person name="Hugenholtz P."/>
            <person name="Kyrpides N.C."/>
            <person name="Klenk H.P."/>
            <person name="Lapidus A."/>
        </authorList>
    </citation>
    <scope>NUCLEOTIDE SEQUENCE [LARGE SCALE GENOMIC DNA]</scope>
    <source>
        <strain evidence="5">DSM 10331 / JCM 15462 / NBRC 103882 / ICP</strain>
    </source>
</reference>
<dbReference type="AlphaFoldDB" id="C7M2A6"/>
<dbReference type="GO" id="GO:0050118">
    <property type="term" value="F:N-acetyldiaminopimelate deacetylase activity"/>
    <property type="evidence" value="ECO:0007669"/>
    <property type="project" value="UniProtKB-ARBA"/>
</dbReference>
<dbReference type="PANTHER" id="PTHR11014:SF63">
    <property type="entry name" value="METALLOPEPTIDASE, PUTATIVE (AFU_ORTHOLOGUE AFUA_6G09600)-RELATED"/>
    <property type="match status" value="1"/>
</dbReference>
<dbReference type="GO" id="GO:0047980">
    <property type="term" value="F:hippurate hydrolase activity"/>
    <property type="evidence" value="ECO:0007669"/>
    <property type="project" value="UniProtKB-EC"/>
</dbReference>
<dbReference type="Pfam" id="PF07687">
    <property type="entry name" value="M20_dimer"/>
    <property type="match status" value="1"/>
</dbReference>
<evidence type="ECO:0000256" key="1">
    <source>
        <dbReference type="ARBA" id="ARBA00022801"/>
    </source>
</evidence>
<dbReference type="SUPFAM" id="SSF55031">
    <property type="entry name" value="Bacterial exopeptidase dimerisation domain"/>
    <property type="match status" value="1"/>
</dbReference>
<dbReference type="InterPro" id="IPR011650">
    <property type="entry name" value="Peptidase_M20_dimer"/>
</dbReference>
<dbReference type="SUPFAM" id="SSF53187">
    <property type="entry name" value="Zn-dependent exopeptidases"/>
    <property type="match status" value="1"/>
</dbReference>
<feature type="binding site" evidence="2">
    <location>
        <position position="107"/>
    </location>
    <ligand>
        <name>Mn(2+)</name>
        <dbReference type="ChEBI" id="CHEBI:29035"/>
        <label>2</label>
    </ligand>
</feature>
<sequence length="394" mass="41838">MSVPEGLVEEARQLAPEVIALRRELHAEPEVGLALPDTQARLVTRLRALGLEPELGASLGSIVARIDGARPGPVRLLRADMDALPMTEETDLPFASRRPGAMHACGHDAHMAMALGAAELIVRHRDDLAGAVVLMFQPGEEGHDGARRMLAEGFLERHGVDAAFAIHIFSNLPSGVIATRGGALMASADEFEIRLVGKGGHASAPHQARDPIPAAAELVLALQSALGRRIDPVEPAVLTVGHLAAGTTFNVIPEHALVRGTWRAVTDETRSAIRSLIERVASGVATAHGLEVELSWPMNGYPVTRNDPREAAHVLELTRSVLGADHALELENPILGAEDFSYVLQRVPGAMAFLGAAPPGVAEPHANHSNRMVLDEDAFAIGVAIEAAWALDDR</sequence>
<feature type="binding site" evidence="2">
    <location>
        <position position="105"/>
    </location>
    <ligand>
        <name>Mn(2+)</name>
        <dbReference type="ChEBI" id="CHEBI:29035"/>
        <label>2</label>
    </ligand>
</feature>
<dbReference type="InterPro" id="IPR002933">
    <property type="entry name" value="Peptidase_M20"/>
</dbReference>
<keyword evidence="2" id="KW-0479">Metal-binding</keyword>
<proteinExistence type="predicted"/>
<comment type="cofactor">
    <cofactor evidence="2">
        <name>Mn(2+)</name>
        <dbReference type="ChEBI" id="CHEBI:29035"/>
    </cofactor>
    <text evidence="2">The Mn(2+) ion enhances activity.</text>
</comment>
<keyword evidence="1 4" id="KW-0378">Hydrolase</keyword>
<keyword evidence="5" id="KW-1185">Reference proteome</keyword>
<accession>C7M2A6</accession>
<feature type="domain" description="Peptidase M20 dimerisation" evidence="3">
    <location>
        <begin position="190"/>
        <end position="282"/>
    </location>
</feature>
<dbReference type="EC" id="3.5.1.32" evidence="4"/>